<sequence length="121" mass="13775">MLFVGYLVLEDLVSIYNGDMDNLPPIQYYGRAKGQRPRCQRLLMSSNRKTVQGSCSLYKCLEQKPKALPTLTNEEAQIPVHKLTTEYRAKQGVPQLKSNKVAFRDANVEDQRLISSVNFPN</sequence>
<keyword evidence="1" id="KW-1185">Reference proteome</keyword>
<proteinExistence type="predicted"/>
<dbReference type="AlphaFoldDB" id="A0A915K9Q0"/>
<reference evidence="2" key="1">
    <citation type="submission" date="2022-11" db="UniProtKB">
        <authorList>
            <consortium name="WormBaseParasite"/>
        </authorList>
    </citation>
    <scope>IDENTIFICATION</scope>
</reference>
<protein>
    <submittedName>
        <fullName evidence="2">Uncharacterized protein</fullName>
    </submittedName>
</protein>
<evidence type="ECO:0000313" key="1">
    <source>
        <dbReference type="Proteomes" id="UP000887565"/>
    </source>
</evidence>
<name>A0A915K9Q0_ROMCU</name>
<accession>A0A915K9Q0</accession>
<organism evidence="1 2">
    <name type="scientific">Romanomermis culicivorax</name>
    <name type="common">Nematode worm</name>
    <dbReference type="NCBI Taxonomy" id="13658"/>
    <lineage>
        <taxon>Eukaryota</taxon>
        <taxon>Metazoa</taxon>
        <taxon>Ecdysozoa</taxon>
        <taxon>Nematoda</taxon>
        <taxon>Enoplea</taxon>
        <taxon>Dorylaimia</taxon>
        <taxon>Mermithida</taxon>
        <taxon>Mermithoidea</taxon>
        <taxon>Mermithidae</taxon>
        <taxon>Romanomermis</taxon>
    </lineage>
</organism>
<evidence type="ECO:0000313" key="2">
    <source>
        <dbReference type="WBParaSite" id="nRc.2.0.1.t34870-RA"/>
    </source>
</evidence>
<dbReference type="Proteomes" id="UP000887565">
    <property type="component" value="Unplaced"/>
</dbReference>
<dbReference type="WBParaSite" id="nRc.2.0.1.t34870-RA">
    <property type="protein sequence ID" value="nRc.2.0.1.t34870-RA"/>
    <property type="gene ID" value="nRc.2.0.1.g34870"/>
</dbReference>